<keyword evidence="1" id="KW-0812">Transmembrane</keyword>
<dbReference type="EMBL" id="NUEQ01000019">
    <property type="protein sequence ID" value="PEJ33304.1"/>
    <property type="molecule type" value="Genomic_DNA"/>
</dbReference>
<dbReference type="Proteomes" id="UP000220106">
    <property type="component" value="Unassembled WGS sequence"/>
</dbReference>
<evidence type="ECO:0008006" key="4">
    <source>
        <dbReference type="Google" id="ProtNLM"/>
    </source>
</evidence>
<dbReference type="RefSeq" id="WP_098176074.1">
    <property type="nucleotide sequence ID" value="NZ_NUEQ01000019.1"/>
</dbReference>
<keyword evidence="1" id="KW-0472">Membrane</keyword>
<evidence type="ECO:0000313" key="2">
    <source>
        <dbReference type="EMBL" id="PEJ33304.1"/>
    </source>
</evidence>
<evidence type="ECO:0000313" key="3">
    <source>
        <dbReference type="Proteomes" id="UP000220106"/>
    </source>
</evidence>
<name>A0AAX0S3T0_9BACI</name>
<sequence>MKKVIGVILVLGIIGLGSYFLLLRQEGFEFTVKNQTNKEITGLYLTYNHINSDIKIPSIQPGEETKLHVTLTEDFGENSMKLQYKDSKGKQHTEYVIGYFEKGYSGGGKITLESINKNGEIQMKVEDTTRLY</sequence>
<evidence type="ECO:0000256" key="1">
    <source>
        <dbReference type="SAM" id="Phobius"/>
    </source>
</evidence>
<comment type="caution">
    <text evidence="2">The sequence shown here is derived from an EMBL/GenBank/DDBJ whole genome shotgun (WGS) entry which is preliminary data.</text>
</comment>
<gene>
    <name evidence="2" type="ORF">CN689_12300</name>
</gene>
<organism evidence="2 3">
    <name type="scientific">Peribacillus butanolivorans</name>
    <dbReference type="NCBI Taxonomy" id="421767"/>
    <lineage>
        <taxon>Bacteria</taxon>
        <taxon>Bacillati</taxon>
        <taxon>Bacillota</taxon>
        <taxon>Bacilli</taxon>
        <taxon>Bacillales</taxon>
        <taxon>Bacillaceae</taxon>
        <taxon>Peribacillus</taxon>
    </lineage>
</organism>
<proteinExistence type="predicted"/>
<protein>
    <recommendedName>
        <fullName evidence="4">YxeA family protein</fullName>
    </recommendedName>
</protein>
<accession>A0AAX0S3T0</accession>
<reference evidence="2 3" key="1">
    <citation type="submission" date="2017-09" db="EMBL/GenBank/DDBJ databases">
        <title>Large-scale bioinformatics analysis of Bacillus genomes uncovers conserved roles of natural products in bacterial physiology.</title>
        <authorList>
            <consortium name="Agbiome Team Llc"/>
            <person name="Bleich R.M."/>
            <person name="Kirk G.J."/>
            <person name="Santa Maria K.C."/>
            <person name="Allen S.E."/>
            <person name="Farag S."/>
            <person name="Shank E.A."/>
            <person name="Bowers A."/>
        </authorList>
    </citation>
    <scope>NUCLEOTIDE SEQUENCE [LARGE SCALE GENOMIC DNA]</scope>
    <source>
        <strain evidence="2 3">AFS003229</strain>
    </source>
</reference>
<dbReference type="AlphaFoldDB" id="A0AAX0S3T0"/>
<feature type="transmembrane region" description="Helical" evidence="1">
    <location>
        <begin position="6"/>
        <end position="23"/>
    </location>
</feature>
<keyword evidence="1" id="KW-1133">Transmembrane helix</keyword>